<dbReference type="EMBL" id="CP046246">
    <property type="protein sequence ID" value="QGP75353.1"/>
    <property type="molecule type" value="Genomic_DNA"/>
</dbReference>
<dbReference type="AlphaFoldDB" id="A0A3G5FIV2"/>
<dbReference type="EMBL" id="CP027768">
    <property type="protein sequence ID" value="AYW50264.1"/>
    <property type="molecule type" value="Genomic_DNA"/>
</dbReference>
<dbReference type="GO" id="GO:0003723">
    <property type="term" value="F:RNA binding"/>
    <property type="evidence" value="ECO:0007669"/>
    <property type="project" value="InterPro"/>
</dbReference>
<feature type="domain" description="CAT RNA-binding" evidence="1">
    <location>
        <begin position="27"/>
        <end position="85"/>
    </location>
</feature>
<dbReference type="Proteomes" id="UP000427886">
    <property type="component" value="Chromosome"/>
</dbReference>
<dbReference type="SUPFAM" id="SSF50151">
    <property type="entry name" value="SacY-like RNA-binding domain"/>
    <property type="match status" value="1"/>
</dbReference>
<dbReference type="Pfam" id="PF03123">
    <property type="entry name" value="CAT_RBD"/>
    <property type="match status" value="1"/>
</dbReference>
<dbReference type="KEGG" id="tey:GLW17_00030"/>
<name>A0A3G5FIV2_TETHA</name>
<reference evidence="2" key="2">
    <citation type="submission" date="2018-03" db="EMBL/GenBank/DDBJ databases">
        <authorList>
            <person name="Jeon C.O."/>
        </authorList>
    </citation>
    <scope>NUCLEOTIDE SEQUENCE</scope>
    <source>
        <strain evidence="2">LMG 26042</strain>
    </source>
</reference>
<dbReference type="Proteomes" id="UP000280475">
    <property type="component" value="Chromosome"/>
</dbReference>
<dbReference type="SMART" id="SM01061">
    <property type="entry name" value="CAT_RBD"/>
    <property type="match status" value="1"/>
</dbReference>
<protein>
    <recommendedName>
        <fullName evidence="1">CAT RNA-binding domain-containing protein</fullName>
    </recommendedName>
</protein>
<reference evidence="2 4" key="1">
    <citation type="journal article" date="2012" name="Int. J. Syst. Evol. Microbiol.">
        <title>Characterization of Tetragenococcus strains from sugar thick juice reveals a novel species, Tetragenococcus osmophilus sp. nov., and divides Tetragenococcus halophilus into two subspecies, T. halophilus subsp. halophilus subsp. nov. and T. halophilus subsp. flandriensis subsp. nov.</title>
        <authorList>
            <person name="Juste A."/>
            <person name="Van Trappen S."/>
            <person name="Verreth C."/>
            <person name="Cleenwerck I."/>
            <person name="De Vos P."/>
            <person name="Lievens B."/>
            <person name="Willems K.A."/>
        </authorList>
    </citation>
    <scope>NUCLEOTIDE SEQUENCE [LARGE SCALE GENOMIC DNA]</scope>
    <source>
        <strain evidence="2 4">LMG 26042</strain>
    </source>
</reference>
<evidence type="ECO:0000313" key="2">
    <source>
        <dbReference type="EMBL" id="AYW50264.1"/>
    </source>
</evidence>
<dbReference type="InterPro" id="IPR036650">
    <property type="entry name" value="CAT_RNA-bd_dom_sf"/>
</dbReference>
<gene>
    <name evidence="2" type="ORF">C7H83_07220</name>
    <name evidence="3" type="ORF">GLW17_00030</name>
</gene>
<dbReference type="Gene3D" id="2.30.24.10">
    <property type="entry name" value="CAT RNA-binding domain"/>
    <property type="match status" value="1"/>
</dbReference>
<proteinExistence type="predicted"/>
<evidence type="ECO:0000259" key="1">
    <source>
        <dbReference type="SMART" id="SM01061"/>
    </source>
</evidence>
<evidence type="ECO:0000313" key="4">
    <source>
        <dbReference type="Proteomes" id="UP000280475"/>
    </source>
</evidence>
<accession>A0A3G5FIV2</accession>
<evidence type="ECO:0000313" key="5">
    <source>
        <dbReference type="Proteomes" id="UP000427886"/>
    </source>
</evidence>
<organism evidence="2 4">
    <name type="scientific">Tetragenococcus halophilus</name>
    <name type="common">Pediococcus halophilus</name>
    <dbReference type="NCBI Taxonomy" id="51669"/>
    <lineage>
        <taxon>Bacteria</taxon>
        <taxon>Bacillati</taxon>
        <taxon>Bacillota</taxon>
        <taxon>Bacilli</taxon>
        <taxon>Lactobacillales</taxon>
        <taxon>Enterococcaceae</taxon>
        <taxon>Tetragenococcus</taxon>
    </lineage>
</organism>
<evidence type="ECO:0000313" key="3">
    <source>
        <dbReference type="EMBL" id="QGP75353.1"/>
    </source>
</evidence>
<sequence length="86" mass="9428">MISLKTLSLRATNENNQLFFKGGKVAVKILQVFSHNALVAKSDNDESMVLVGKGIGFNKKKGDRINESAASEVYVESKKQQLGETQ</sequence>
<dbReference type="InterPro" id="IPR004341">
    <property type="entry name" value="CAT_RNA-bd_dom"/>
</dbReference>
<reference evidence="3 5" key="3">
    <citation type="submission" date="2019-11" db="EMBL/GenBank/DDBJ databases">
        <authorList>
            <person name="Kim E."/>
            <person name="Lee J."/>
            <person name="Jeon K."/>
            <person name="Lee Y."/>
        </authorList>
    </citation>
    <scope>NUCLEOTIDE SEQUENCE [LARGE SCALE GENOMIC DNA]</scope>
    <source>
        <strain evidence="3 5">YJ1</strain>
    </source>
</reference>